<reference evidence="2" key="1">
    <citation type="submission" date="2022-11" db="UniProtKB">
        <authorList>
            <consortium name="WormBaseParasite"/>
        </authorList>
    </citation>
    <scope>IDENTIFICATION</scope>
</reference>
<keyword evidence="1" id="KW-1185">Reference proteome</keyword>
<sequence>MIEEMLGTSTHSLGEHIALTCSTGRLSQIGTVRGLRLHIHLVRCR</sequence>
<accession>A0A914RGL0</accession>
<evidence type="ECO:0000313" key="1">
    <source>
        <dbReference type="Proteomes" id="UP000887564"/>
    </source>
</evidence>
<dbReference type="Proteomes" id="UP000887564">
    <property type="component" value="Unplaced"/>
</dbReference>
<dbReference type="WBParaSite" id="PEQ_0000545501-mRNA-1">
    <property type="protein sequence ID" value="PEQ_0000545501-mRNA-1"/>
    <property type="gene ID" value="PEQ_0000545501"/>
</dbReference>
<proteinExistence type="predicted"/>
<organism evidence="1 2">
    <name type="scientific">Parascaris equorum</name>
    <name type="common">Equine roundworm</name>
    <dbReference type="NCBI Taxonomy" id="6256"/>
    <lineage>
        <taxon>Eukaryota</taxon>
        <taxon>Metazoa</taxon>
        <taxon>Ecdysozoa</taxon>
        <taxon>Nematoda</taxon>
        <taxon>Chromadorea</taxon>
        <taxon>Rhabditida</taxon>
        <taxon>Spirurina</taxon>
        <taxon>Ascaridomorpha</taxon>
        <taxon>Ascaridoidea</taxon>
        <taxon>Ascarididae</taxon>
        <taxon>Parascaris</taxon>
    </lineage>
</organism>
<dbReference type="AlphaFoldDB" id="A0A914RGL0"/>
<protein>
    <submittedName>
        <fullName evidence="2">Uncharacterized protein</fullName>
    </submittedName>
</protein>
<name>A0A914RGL0_PAREQ</name>
<evidence type="ECO:0000313" key="2">
    <source>
        <dbReference type="WBParaSite" id="PEQ_0000545501-mRNA-1"/>
    </source>
</evidence>